<evidence type="ECO:0000313" key="3">
    <source>
        <dbReference type="Proteomes" id="UP001327093"/>
    </source>
</evidence>
<dbReference type="Proteomes" id="UP001327093">
    <property type="component" value="Unassembled WGS sequence"/>
</dbReference>
<dbReference type="SUPFAM" id="SSF142906">
    <property type="entry name" value="YjbR-like"/>
    <property type="match status" value="1"/>
</dbReference>
<dbReference type="Gene3D" id="3.90.1150.30">
    <property type="match status" value="1"/>
</dbReference>
<reference evidence="2 3" key="1">
    <citation type="submission" date="2023-10" db="EMBL/GenBank/DDBJ databases">
        <title>Saccharopolyspora sp. nov., isolated from mangrove soil.</title>
        <authorList>
            <person name="Lu Y."/>
            <person name="Liu W."/>
        </authorList>
    </citation>
    <scope>NUCLEOTIDE SEQUENCE [LARGE SCALE GENOMIC DNA]</scope>
    <source>
        <strain evidence="2 3">S2-29</strain>
    </source>
</reference>
<accession>A0ABU6AJN7</accession>
<evidence type="ECO:0000313" key="2">
    <source>
        <dbReference type="EMBL" id="MEB3371718.1"/>
    </source>
</evidence>
<evidence type="ECO:0008006" key="4">
    <source>
        <dbReference type="Google" id="ProtNLM"/>
    </source>
</evidence>
<sequence length="114" mass="12521">MTTTGEQLQDTAREAARALPAVTHGRPFTEQLDVYKMAGKVFLIITDDLDELIITVKAEPEYGRLPNGRHRSSGSWPAVELEWSSSSPIAQSPVLRATAGAPPRQERRCTLAPH</sequence>
<dbReference type="EMBL" id="JAWLNX010000032">
    <property type="protein sequence ID" value="MEB3371718.1"/>
    <property type="molecule type" value="Genomic_DNA"/>
</dbReference>
<dbReference type="RefSeq" id="WP_324269145.1">
    <property type="nucleotide sequence ID" value="NZ_JAWLNX010000032.1"/>
</dbReference>
<feature type="compositionally biased region" description="Basic and acidic residues" evidence="1">
    <location>
        <begin position="104"/>
        <end position="114"/>
    </location>
</feature>
<comment type="caution">
    <text evidence="2">The sequence shown here is derived from an EMBL/GenBank/DDBJ whole genome shotgun (WGS) entry which is preliminary data.</text>
</comment>
<proteinExistence type="predicted"/>
<gene>
    <name evidence="2" type="ORF">R4I43_30380</name>
</gene>
<name>A0ABU6AJN7_9PSEU</name>
<evidence type="ECO:0000256" key="1">
    <source>
        <dbReference type="SAM" id="MobiDB-lite"/>
    </source>
</evidence>
<keyword evidence="3" id="KW-1185">Reference proteome</keyword>
<protein>
    <recommendedName>
        <fullName evidence="4">MmcQ/YjbR family DNA-binding protein</fullName>
    </recommendedName>
</protein>
<feature type="region of interest" description="Disordered" evidence="1">
    <location>
        <begin position="91"/>
        <end position="114"/>
    </location>
</feature>
<dbReference type="InterPro" id="IPR038056">
    <property type="entry name" value="YjbR-like_sf"/>
</dbReference>
<organism evidence="2 3">
    <name type="scientific">Saccharopolyspora mangrovi</name>
    <dbReference type="NCBI Taxonomy" id="3082379"/>
    <lineage>
        <taxon>Bacteria</taxon>
        <taxon>Bacillati</taxon>
        <taxon>Actinomycetota</taxon>
        <taxon>Actinomycetes</taxon>
        <taxon>Pseudonocardiales</taxon>
        <taxon>Pseudonocardiaceae</taxon>
        <taxon>Saccharopolyspora</taxon>
    </lineage>
</organism>